<name>A0A3M7M455_9PLEO</name>
<keyword evidence="2" id="KW-1185">Reference proteome</keyword>
<sequence length="10" mass="1151">MRMPSSSRSL</sequence>
<reference evidence="1 2" key="1">
    <citation type="journal article" date="2014" name="PLoS ONE">
        <title>De novo Genome Assembly of the Fungal Plant Pathogen Pyrenophora semeniperda.</title>
        <authorList>
            <person name="Soliai M.M."/>
            <person name="Meyer S.E."/>
            <person name="Udall J.A."/>
            <person name="Elzinga D.E."/>
            <person name="Hermansen R.A."/>
            <person name="Bodily P.M."/>
            <person name="Hart A.A."/>
            <person name="Coleman C.E."/>
        </authorList>
    </citation>
    <scope>NUCLEOTIDE SEQUENCE [LARGE SCALE GENOMIC DNA]</scope>
    <source>
        <strain evidence="1 2">CCB06</strain>
        <tissue evidence="1">Mycelium</tissue>
    </source>
</reference>
<evidence type="ECO:0000313" key="2">
    <source>
        <dbReference type="Proteomes" id="UP000265663"/>
    </source>
</evidence>
<evidence type="ECO:0000313" key="1">
    <source>
        <dbReference type="EMBL" id="RMZ69305.1"/>
    </source>
</evidence>
<organism evidence="1 2">
    <name type="scientific">Pyrenophora seminiperda CCB06</name>
    <dbReference type="NCBI Taxonomy" id="1302712"/>
    <lineage>
        <taxon>Eukaryota</taxon>
        <taxon>Fungi</taxon>
        <taxon>Dikarya</taxon>
        <taxon>Ascomycota</taxon>
        <taxon>Pezizomycotina</taxon>
        <taxon>Dothideomycetes</taxon>
        <taxon>Pleosporomycetidae</taxon>
        <taxon>Pleosporales</taxon>
        <taxon>Pleosporineae</taxon>
        <taxon>Pleosporaceae</taxon>
        <taxon>Pyrenophora</taxon>
    </lineage>
</organism>
<accession>A0A3M7M455</accession>
<dbReference type="Proteomes" id="UP000265663">
    <property type="component" value="Unassembled WGS sequence"/>
</dbReference>
<gene>
    <name evidence="1" type="ORF">GMOD_00006052</name>
</gene>
<proteinExistence type="predicted"/>
<protein>
    <submittedName>
        <fullName evidence="1">Uncharacterized protein</fullName>
    </submittedName>
</protein>
<dbReference type="EMBL" id="KE747818">
    <property type="protein sequence ID" value="RMZ69305.1"/>
    <property type="molecule type" value="Genomic_DNA"/>
</dbReference>